<dbReference type="OrthoDB" id="250606at2"/>
<dbReference type="PANTHER" id="PTHR46847">
    <property type="entry name" value="D-ALLOSE-BINDING PERIPLASMIC PROTEIN-RELATED"/>
    <property type="match status" value="1"/>
</dbReference>
<protein>
    <submittedName>
        <fullName evidence="6">Rhizopine-binding protein</fullName>
    </submittedName>
</protein>
<sequence>MLRFLSASALALVLATQAHAAERIGVSMGTLSNNFQTLIVNGMEAYAKSIDVELQIEDATTDVNKQLDQVRNFATSGVSAIIVDPVDSDGTPALSKVAEEAGIPLIYVNVQPTDLSTLGKQQAFVGSNELESGTLQTKEVCRMLGGKGNVVIMIGDLTSQAARQRTQDVHDVIKTPECSGLNVVQEQVGSWSRVNGADLVSNWLTSGLEFDAVIANNDEMALGAIAALKNSGASTDKVLVAGIDATPEALQAMKAGDLKVTVFQDAKGQGKGSIDAALKAARGEKLDREVWIPFQLVTQQNMAQFQNLN</sequence>
<feature type="signal peptide" evidence="4">
    <location>
        <begin position="1"/>
        <end position="20"/>
    </location>
</feature>
<comment type="similarity">
    <text evidence="2">Belongs to the bacterial solute-binding protein 2 family.</text>
</comment>
<dbReference type="AlphaFoldDB" id="A0A370KRP4"/>
<evidence type="ECO:0000256" key="2">
    <source>
        <dbReference type="ARBA" id="ARBA00007639"/>
    </source>
</evidence>
<evidence type="ECO:0000256" key="3">
    <source>
        <dbReference type="ARBA" id="ARBA00022729"/>
    </source>
</evidence>
<dbReference type="SUPFAM" id="SSF53822">
    <property type="entry name" value="Periplasmic binding protein-like I"/>
    <property type="match status" value="1"/>
</dbReference>
<proteinExistence type="inferred from homology"/>
<evidence type="ECO:0000256" key="1">
    <source>
        <dbReference type="ARBA" id="ARBA00004196"/>
    </source>
</evidence>
<evidence type="ECO:0000256" key="4">
    <source>
        <dbReference type="SAM" id="SignalP"/>
    </source>
</evidence>
<name>A0A370KRP4_9HYPH</name>
<dbReference type="RefSeq" id="WP_114713073.1">
    <property type="nucleotide sequence ID" value="NZ_KZ857259.1"/>
</dbReference>
<organism evidence="6 7">
    <name type="scientific">Rhizobium grahamii</name>
    <dbReference type="NCBI Taxonomy" id="1120045"/>
    <lineage>
        <taxon>Bacteria</taxon>
        <taxon>Pseudomonadati</taxon>
        <taxon>Pseudomonadota</taxon>
        <taxon>Alphaproteobacteria</taxon>
        <taxon>Hyphomicrobiales</taxon>
        <taxon>Rhizobiaceae</taxon>
        <taxon>Rhizobium/Agrobacterium group</taxon>
        <taxon>Rhizobium</taxon>
    </lineage>
</organism>
<dbReference type="Gene3D" id="3.40.50.2300">
    <property type="match status" value="2"/>
</dbReference>
<evidence type="ECO:0000259" key="5">
    <source>
        <dbReference type="Pfam" id="PF13407"/>
    </source>
</evidence>
<accession>A0A370KRP4</accession>
<dbReference type="Pfam" id="PF13407">
    <property type="entry name" value="Peripla_BP_4"/>
    <property type="match status" value="1"/>
</dbReference>
<dbReference type="Proteomes" id="UP000254939">
    <property type="component" value="Unassembled WGS sequence"/>
</dbReference>
<gene>
    <name evidence="6" type="ORF">B5K06_12030</name>
</gene>
<dbReference type="GO" id="GO:0030313">
    <property type="term" value="C:cell envelope"/>
    <property type="evidence" value="ECO:0007669"/>
    <property type="project" value="UniProtKB-SubCell"/>
</dbReference>
<dbReference type="CDD" id="cd06301">
    <property type="entry name" value="PBP1_rhizopine_binding-like"/>
    <property type="match status" value="1"/>
</dbReference>
<evidence type="ECO:0000313" key="6">
    <source>
        <dbReference type="EMBL" id="RDJ12450.1"/>
    </source>
</evidence>
<keyword evidence="3 4" id="KW-0732">Signal</keyword>
<feature type="chain" id="PRO_5016869366" evidence="4">
    <location>
        <begin position="21"/>
        <end position="309"/>
    </location>
</feature>
<dbReference type="GO" id="GO:0030246">
    <property type="term" value="F:carbohydrate binding"/>
    <property type="evidence" value="ECO:0007669"/>
    <property type="project" value="UniProtKB-ARBA"/>
</dbReference>
<dbReference type="EMBL" id="NAAC01000011">
    <property type="protein sequence ID" value="RDJ12450.1"/>
    <property type="molecule type" value="Genomic_DNA"/>
</dbReference>
<comment type="subcellular location">
    <subcellularLocation>
        <location evidence="1">Cell envelope</location>
    </subcellularLocation>
</comment>
<dbReference type="InterPro" id="IPR028082">
    <property type="entry name" value="Peripla_BP_I"/>
</dbReference>
<evidence type="ECO:0000313" key="7">
    <source>
        <dbReference type="Proteomes" id="UP000254939"/>
    </source>
</evidence>
<dbReference type="PANTHER" id="PTHR46847:SF1">
    <property type="entry name" value="D-ALLOSE-BINDING PERIPLASMIC PROTEIN-RELATED"/>
    <property type="match status" value="1"/>
</dbReference>
<comment type="caution">
    <text evidence="6">The sequence shown here is derived from an EMBL/GenBank/DDBJ whole genome shotgun (WGS) entry which is preliminary data.</text>
</comment>
<feature type="domain" description="Periplasmic binding protein" evidence="5">
    <location>
        <begin position="24"/>
        <end position="285"/>
    </location>
</feature>
<dbReference type="InterPro" id="IPR025997">
    <property type="entry name" value="SBP_2_dom"/>
</dbReference>
<reference evidence="6 7" key="1">
    <citation type="submission" date="2017-03" db="EMBL/GenBank/DDBJ databases">
        <title>Genome analysis of Rhizobial strains effectives or ineffectives for nitrogen fixation isolated from bean seeds.</title>
        <authorList>
            <person name="Peralta H."/>
            <person name="Aguilar-Vera A."/>
            <person name="Mora Y."/>
            <person name="Vargas-Lagunas C."/>
            <person name="Girard L."/>
            <person name="Mora J."/>
        </authorList>
    </citation>
    <scope>NUCLEOTIDE SEQUENCE [LARGE SCALE GENOMIC DNA]</scope>
    <source>
        <strain evidence="6 7">CCGM3</strain>
    </source>
</reference>